<dbReference type="KEGG" id="acan:ACA1_170310"/>
<dbReference type="VEuPathDB" id="AmoebaDB:ACA1_170310"/>
<sequence length="127" mass="14554">MEQEGVEDSYSDEFVDIDSRGITIKWYYFPTTTAKLVPWEHVKGWELRRLDTLIPTVDYKSWGMGMSDVWWACDMKRYLGEREVLVLTTGSWIRKGFSCRDAHTALHLIALYAGRAAVPHSHASSPG</sequence>
<evidence type="ECO:0000313" key="1">
    <source>
        <dbReference type="EMBL" id="ELR24293.1"/>
    </source>
</evidence>
<protein>
    <submittedName>
        <fullName evidence="1">Uncharacterized protein</fullName>
    </submittedName>
</protein>
<dbReference type="AlphaFoldDB" id="L8HHW0"/>
<dbReference type="RefSeq" id="XP_004353990.1">
    <property type="nucleotide sequence ID" value="XM_004353938.1"/>
</dbReference>
<dbReference type="GeneID" id="14925309"/>
<reference evidence="1 2" key="1">
    <citation type="journal article" date="2013" name="Genome Biol.">
        <title>Genome of Acanthamoeba castellanii highlights extensive lateral gene transfer and early evolution of tyrosine kinase signaling.</title>
        <authorList>
            <person name="Clarke M."/>
            <person name="Lohan A.J."/>
            <person name="Liu B."/>
            <person name="Lagkouvardos I."/>
            <person name="Roy S."/>
            <person name="Zafar N."/>
            <person name="Bertelli C."/>
            <person name="Schilde C."/>
            <person name="Kianianmomeni A."/>
            <person name="Burglin T.R."/>
            <person name="Frech C."/>
            <person name="Turcotte B."/>
            <person name="Kopec K.O."/>
            <person name="Synnott J.M."/>
            <person name="Choo C."/>
            <person name="Paponov I."/>
            <person name="Finkler A."/>
            <person name="Soon Heng Tan C."/>
            <person name="Hutchins A.P."/>
            <person name="Weinmeier T."/>
            <person name="Rattei T."/>
            <person name="Chu J.S."/>
            <person name="Gimenez G."/>
            <person name="Irimia M."/>
            <person name="Rigden D.J."/>
            <person name="Fitzpatrick D.A."/>
            <person name="Lorenzo-Morales J."/>
            <person name="Bateman A."/>
            <person name="Chiu C.H."/>
            <person name="Tang P."/>
            <person name="Hegemann P."/>
            <person name="Fromm H."/>
            <person name="Raoult D."/>
            <person name="Greub G."/>
            <person name="Miranda-Saavedra D."/>
            <person name="Chen N."/>
            <person name="Nash P."/>
            <person name="Ginger M.L."/>
            <person name="Horn M."/>
            <person name="Schaap P."/>
            <person name="Caler L."/>
            <person name="Loftus B."/>
        </authorList>
    </citation>
    <scope>NUCLEOTIDE SEQUENCE [LARGE SCALE GENOMIC DNA]</scope>
    <source>
        <strain evidence="1 2">Neff</strain>
    </source>
</reference>
<dbReference type="EMBL" id="KB007834">
    <property type="protein sequence ID" value="ELR24293.1"/>
    <property type="molecule type" value="Genomic_DNA"/>
</dbReference>
<dbReference type="PANTHER" id="PTHR35373:SF3">
    <property type="entry name" value="ACTIVATOR OF HSP90 ATPASE HOMOLOG 1-LIKE PROTEIN"/>
    <property type="match status" value="1"/>
</dbReference>
<dbReference type="PANTHER" id="PTHR35373">
    <property type="entry name" value="PROTEIN CBG16894"/>
    <property type="match status" value="1"/>
</dbReference>
<accession>L8HHW0</accession>
<gene>
    <name evidence="1" type="ORF">ACA1_170310</name>
</gene>
<dbReference type="OrthoDB" id="2094884at2759"/>
<organism evidence="1 2">
    <name type="scientific">Acanthamoeba castellanii (strain ATCC 30010 / Neff)</name>
    <dbReference type="NCBI Taxonomy" id="1257118"/>
    <lineage>
        <taxon>Eukaryota</taxon>
        <taxon>Amoebozoa</taxon>
        <taxon>Discosea</taxon>
        <taxon>Longamoebia</taxon>
        <taxon>Centramoebida</taxon>
        <taxon>Acanthamoebidae</taxon>
        <taxon>Acanthamoeba</taxon>
    </lineage>
</organism>
<evidence type="ECO:0000313" key="2">
    <source>
        <dbReference type="Proteomes" id="UP000011083"/>
    </source>
</evidence>
<proteinExistence type="predicted"/>
<name>L8HHW0_ACACF</name>
<dbReference type="Proteomes" id="UP000011083">
    <property type="component" value="Unassembled WGS sequence"/>
</dbReference>
<keyword evidence="2" id="KW-1185">Reference proteome</keyword>